<name>A0A0F9HRN5_9ZZZZ</name>
<accession>A0A0F9HRN5</accession>
<sequence>MPNVPNWAIELISDVAATKADVASIKADVAAIKTKAHNKKDGFDCLGLNKRWLSLGIGIGVG</sequence>
<proteinExistence type="predicted"/>
<feature type="non-terminal residue" evidence="1">
    <location>
        <position position="62"/>
    </location>
</feature>
<dbReference type="Gene3D" id="1.20.5.190">
    <property type="match status" value="1"/>
</dbReference>
<dbReference type="EMBL" id="LAZR01023650">
    <property type="protein sequence ID" value="KKL77777.1"/>
    <property type="molecule type" value="Genomic_DNA"/>
</dbReference>
<gene>
    <name evidence="1" type="ORF">LCGC14_2031460</name>
</gene>
<comment type="caution">
    <text evidence="1">The sequence shown here is derived from an EMBL/GenBank/DDBJ whole genome shotgun (WGS) entry which is preliminary data.</text>
</comment>
<reference evidence="1" key="1">
    <citation type="journal article" date="2015" name="Nature">
        <title>Complex archaea that bridge the gap between prokaryotes and eukaryotes.</title>
        <authorList>
            <person name="Spang A."/>
            <person name="Saw J.H."/>
            <person name="Jorgensen S.L."/>
            <person name="Zaremba-Niedzwiedzka K."/>
            <person name="Martijn J."/>
            <person name="Lind A.E."/>
            <person name="van Eijk R."/>
            <person name="Schleper C."/>
            <person name="Guy L."/>
            <person name="Ettema T.J."/>
        </authorList>
    </citation>
    <scope>NUCLEOTIDE SEQUENCE</scope>
</reference>
<organism evidence="1">
    <name type="scientific">marine sediment metagenome</name>
    <dbReference type="NCBI Taxonomy" id="412755"/>
    <lineage>
        <taxon>unclassified sequences</taxon>
        <taxon>metagenomes</taxon>
        <taxon>ecological metagenomes</taxon>
    </lineage>
</organism>
<protein>
    <submittedName>
        <fullName evidence="1">Uncharacterized protein</fullName>
    </submittedName>
</protein>
<evidence type="ECO:0000313" key="1">
    <source>
        <dbReference type="EMBL" id="KKL77777.1"/>
    </source>
</evidence>
<dbReference type="AlphaFoldDB" id="A0A0F9HRN5"/>